<feature type="transmembrane region" description="Helical" evidence="2">
    <location>
        <begin position="228"/>
        <end position="250"/>
    </location>
</feature>
<feature type="transmembrane region" description="Helical" evidence="2">
    <location>
        <begin position="403"/>
        <end position="429"/>
    </location>
</feature>
<gene>
    <name evidence="3" type="primary">CPX1</name>
    <name evidence="3" type="ORF">SNAT2548_LOCUS32303</name>
</gene>
<proteinExistence type="predicted"/>
<feature type="transmembrane region" description="Helical" evidence="2">
    <location>
        <begin position="292"/>
        <end position="317"/>
    </location>
</feature>
<evidence type="ECO:0000313" key="3">
    <source>
        <dbReference type="EMBL" id="CAE7568595.1"/>
    </source>
</evidence>
<name>A0A812UI50_9DINO</name>
<evidence type="ECO:0000256" key="1">
    <source>
        <dbReference type="SAM" id="MobiDB-lite"/>
    </source>
</evidence>
<keyword evidence="2" id="KW-0472">Membrane</keyword>
<feature type="region of interest" description="Disordered" evidence="1">
    <location>
        <begin position="1"/>
        <end position="49"/>
    </location>
</feature>
<comment type="caution">
    <text evidence="3">The sequence shown here is derived from an EMBL/GenBank/DDBJ whole genome shotgun (WGS) entry which is preliminary data.</text>
</comment>
<feature type="transmembrane region" description="Helical" evidence="2">
    <location>
        <begin position="370"/>
        <end position="391"/>
    </location>
</feature>
<feature type="transmembrane region" description="Helical" evidence="2">
    <location>
        <begin position="560"/>
        <end position="582"/>
    </location>
</feature>
<evidence type="ECO:0000256" key="2">
    <source>
        <dbReference type="SAM" id="Phobius"/>
    </source>
</evidence>
<feature type="transmembrane region" description="Helical" evidence="2">
    <location>
        <begin position="650"/>
        <end position="671"/>
    </location>
</feature>
<keyword evidence="2" id="KW-1133">Transmembrane helix</keyword>
<reference evidence="3" key="1">
    <citation type="submission" date="2021-02" db="EMBL/GenBank/DDBJ databases">
        <authorList>
            <person name="Dougan E. K."/>
            <person name="Rhodes N."/>
            <person name="Thang M."/>
            <person name="Chan C."/>
        </authorList>
    </citation>
    <scope>NUCLEOTIDE SEQUENCE</scope>
</reference>
<keyword evidence="2" id="KW-0812">Transmembrane</keyword>
<feature type="transmembrane region" description="Helical" evidence="2">
    <location>
        <begin position="262"/>
        <end position="280"/>
    </location>
</feature>
<feature type="transmembrane region" description="Helical" evidence="2">
    <location>
        <begin position="536"/>
        <end position="554"/>
    </location>
</feature>
<protein>
    <submittedName>
        <fullName evidence="3">CPX1 protein</fullName>
    </submittedName>
</protein>
<feature type="compositionally biased region" description="Low complexity" evidence="1">
    <location>
        <begin position="21"/>
        <end position="36"/>
    </location>
</feature>
<organism evidence="3 4">
    <name type="scientific">Symbiodinium natans</name>
    <dbReference type="NCBI Taxonomy" id="878477"/>
    <lineage>
        <taxon>Eukaryota</taxon>
        <taxon>Sar</taxon>
        <taxon>Alveolata</taxon>
        <taxon>Dinophyceae</taxon>
        <taxon>Suessiales</taxon>
        <taxon>Symbiodiniaceae</taxon>
        <taxon>Symbiodinium</taxon>
    </lineage>
</organism>
<keyword evidence="4" id="KW-1185">Reference proteome</keyword>
<dbReference type="Proteomes" id="UP000604046">
    <property type="component" value="Unassembled WGS sequence"/>
</dbReference>
<accession>A0A812UI50</accession>
<evidence type="ECO:0000313" key="4">
    <source>
        <dbReference type="Proteomes" id="UP000604046"/>
    </source>
</evidence>
<dbReference type="AlphaFoldDB" id="A0A812UI50"/>
<dbReference type="EMBL" id="CAJNDS010002703">
    <property type="protein sequence ID" value="CAE7568595.1"/>
    <property type="molecule type" value="Genomic_DNA"/>
</dbReference>
<sequence length="695" mass="78025">MPELPRRAHSVVPADDPSACPSGSARSASKAARNPASNPPQLPTEGLWTSPGASDASWKLLDVNLIIVGSGPVVEQLLQRRFEAGGRACLLWTHVSPQQIPNGTLLDHDLAPFDEETFIWQPPPADSSCEEVIRLQRKFGSWDYGYMRSGPDVVALPDGGRYELLLDSQDRVVGIRVLVNDVLSWQMSGAVMFADATGVDSEGHVQQVNVGVQQEEAKPLIFTPMGGMSYLAGVVAYILGLIMSTGVILINERSVQPEQVDWWWVAWRGMTFGGQVWTQVLVDGLLGYKQPFLDAAVVTFFGAVVWSLGELLITLFFQEWRPMYFVHQACLYEMSCLFQLASSFLRARWGRMSLPKSGAYGRAQDTRRQFLWTAFMFSLNAMLLLAQYFIITSYMYLEGWSNILAGIFLGFGTSASELLAVGCMELVYTKLIWPRAGDAKRIIYGDQHLLVSMMASWAHSLSEGTRLVSLVSVAVRSPGWRWDWLGSVLFIFMSNVVVRHGYHLTLYTRVVPKRLQTFVKPGCYVIIHRHSRFSCGYHRFVFCFGYMAYRLIWLSGPDGLAAPFFNAHSLVLVFVIFMAELVEDALSLLRLLPLDPWRENMKHAYEPLDPFHPKQAMCKDRRGTHVRQAPLRLHGTRPQHVSQSLAMMQVSTSITAISCFLYVGAGFWLGLCPDPIPLSLRLQDSFWWSQPLTCS</sequence>